<dbReference type="Pfam" id="PF00615">
    <property type="entry name" value="RGS"/>
    <property type="match status" value="1"/>
</dbReference>
<comment type="caution">
    <text evidence="2">The sequence shown here is derived from an EMBL/GenBank/DDBJ whole genome shotgun (WGS) entry which is preliminary data.</text>
</comment>
<dbReference type="InterPro" id="IPR044926">
    <property type="entry name" value="RGS_subdomain_2"/>
</dbReference>
<dbReference type="EMBL" id="JARAKH010000019">
    <property type="protein sequence ID" value="KAK8394283.1"/>
    <property type="molecule type" value="Genomic_DNA"/>
</dbReference>
<dbReference type="InterPro" id="IPR016137">
    <property type="entry name" value="RGS"/>
</dbReference>
<sequence>MSSPTKGAAQPEKWSSTTGLLADPEGVEVFRDFLVELDNESGKAGEHTKYIDFYLECEQYKASIKELVDKGNKIYKDYLEYGANKKVRIEENYVKISEKLKDKDLVVENLLDELQQKAKQKLDDPYNGIGITTTPTNYQCVTPNSQLTTNPQSGLGGGLAMARSRCRCFHSAHHISAS</sequence>
<evidence type="ECO:0000313" key="2">
    <source>
        <dbReference type="EMBL" id="KAK8394283.1"/>
    </source>
</evidence>
<dbReference type="InterPro" id="IPR036305">
    <property type="entry name" value="RGS_sf"/>
</dbReference>
<feature type="domain" description="RGS" evidence="1">
    <location>
        <begin position="16"/>
        <end position="79"/>
    </location>
</feature>
<evidence type="ECO:0000259" key="1">
    <source>
        <dbReference type="PROSITE" id="PS50132"/>
    </source>
</evidence>
<dbReference type="SUPFAM" id="SSF48097">
    <property type="entry name" value="Regulator of G-protein signaling, RGS"/>
    <property type="match status" value="1"/>
</dbReference>
<proteinExistence type="predicted"/>
<gene>
    <name evidence="2" type="ORF">O3P69_006466</name>
</gene>
<protein>
    <recommendedName>
        <fullName evidence="1">RGS domain-containing protein</fullName>
    </recommendedName>
</protein>
<reference evidence="2 3" key="1">
    <citation type="submission" date="2023-03" db="EMBL/GenBank/DDBJ databases">
        <title>High-quality genome of Scylla paramamosain provides insights in environmental adaptation.</title>
        <authorList>
            <person name="Zhang L."/>
        </authorList>
    </citation>
    <scope>NUCLEOTIDE SEQUENCE [LARGE SCALE GENOMIC DNA]</scope>
    <source>
        <strain evidence="2">LZ_2023a</strain>
        <tissue evidence="2">Muscle</tissue>
    </source>
</reference>
<accession>A0AAW0U4D8</accession>
<dbReference type="Proteomes" id="UP001487740">
    <property type="component" value="Unassembled WGS sequence"/>
</dbReference>
<dbReference type="PROSITE" id="PS50132">
    <property type="entry name" value="RGS"/>
    <property type="match status" value="1"/>
</dbReference>
<name>A0AAW0U4D8_SCYPA</name>
<keyword evidence="3" id="KW-1185">Reference proteome</keyword>
<evidence type="ECO:0000313" key="3">
    <source>
        <dbReference type="Proteomes" id="UP001487740"/>
    </source>
</evidence>
<organism evidence="2 3">
    <name type="scientific">Scylla paramamosain</name>
    <name type="common">Mud crab</name>
    <dbReference type="NCBI Taxonomy" id="85552"/>
    <lineage>
        <taxon>Eukaryota</taxon>
        <taxon>Metazoa</taxon>
        <taxon>Ecdysozoa</taxon>
        <taxon>Arthropoda</taxon>
        <taxon>Crustacea</taxon>
        <taxon>Multicrustacea</taxon>
        <taxon>Malacostraca</taxon>
        <taxon>Eumalacostraca</taxon>
        <taxon>Eucarida</taxon>
        <taxon>Decapoda</taxon>
        <taxon>Pleocyemata</taxon>
        <taxon>Brachyura</taxon>
        <taxon>Eubrachyura</taxon>
        <taxon>Portunoidea</taxon>
        <taxon>Portunidae</taxon>
        <taxon>Portuninae</taxon>
        <taxon>Scylla</taxon>
    </lineage>
</organism>
<dbReference type="Gene3D" id="1.10.167.10">
    <property type="entry name" value="Regulator of G-protein Signalling 4, domain 2"/>
    <property type="match status" value="1"/>
</dbReference>
<dbReference type="AlphaFoldDB" id="A0AAW0U4D8"/>